<evidence type="ECO:0000313" key="1">
    <source>
        <dbReference type="EMBL" id="GGX05216.1"/>
    </source>
</evidence>
<accession>A0A918JUL4</accession>
<keyword evidence="2" id="KW-1185">Reference proteome</keyword>
<sequence length="86" mass="10496">MSRVYFSKIMLFDTNRLFVRHLEEDDQEWFYDMQSNSKVILYIKAVMNRKESKTELDRFIGYYKDTTVFFKIWAVVEKCSNKFIGI</sequence>
<dbReference type="Proteomes" id="UP000601108">
    <property type="component" value="Unassembled WGS sequence"/>
</dbReference>
<proteinExistence type="predicted"/>
<evidence type="ECO:0000313" key="2">
    <source>
        <dbReference type="Proteomes" id="UP000601108"/>
    </source>
</evidence>
<dbReference type="AlphaFoldDB" id="A0A918JUL4"/>
<comment type="caution">
    <text evidence="1">The sequence shown here is derived from an EMBL/GenBank/DDBJ whole genome shotgun (WGS) entry which is preliminary data.</text>
</comment>
<dbReference type="InterPro" id="IPR016181">
    <property type="entry name" value="Acyl_CoA_acyltransferase"/>
</dbReference>
<gene>
    <name evidence="1" type="ORF">GCM10007384_03640</name>
</gene>
<dbReference type="Gene3D" id="3.40.630.30">
    <property type="match status" value="1"/>
</dbReference>
<dbReference type="EMBL" id="BMWS01000002">
    <property type="protein sequence ID" value="GGX05216.1"/>
    <property type="molecule type" value="Genomic_DNA"/>
</dbReference>
<reference evidence="1 2" key="1">
    <citation type="journal article" date="2014" name="Int. J. Syst. Evol. Microbiol.">
        <title>Complete genome sequence of Corynebacterium casei LMG S-19264T (=DSM 44701T), isolated from a smear-ripened cheese.</title>
        <authorList>
            <consortium name="US DOE Joint Genome Institute (JGI-PGF)"/>
            <person name="Walter F."/>
            <person name="Albersmeier A."/>
            <person name="Kalinowski J."/>
            <person name="Ruckert C."/>
        </authorList>
    </citation>
    <scope>NUCLEOTIDE SEQUENCE [LARGE SCALE GENOMIC DNA]</scope>
    <source>
        <strain evidence="1 2">KCTC 12285</strain>
    </source>
</reference>
<protein>
    <submittedName>
        <fullName evidence="1">Uncharacterized protein</fullName>
    </submittedName>
</protein>
<organism evidence="1 2">
    <name type="scientific">Aquimarina muelleri</name>
    <dbReference type="NCBI Taxonomy" id="279356"/>
    <lineage>
        <taxon>Bacteria</taxon>
        <taxon>Pseudomonadati</taxon>
        <taxon>Bacteroidota</taxon>
        <taxon>Flavobacteriia</taxon>
        <taxon>Flavobacteriales</taxon>
        <taxon>Flavobacteriaceae</taxon>
        <taxon>Aquimarina</taxon>
    </lineage>
</organism>
<name>A0A918JUL4_9FLAO</name>
<dbReference type="SUPFAM" id="SSF55729">
    <property type="entry name" value="Acyl-CoA N-acyltransferases (Nat)"/>
    <property type="match status" value="1"/>
</dbReference>